<keyword evidence="3 6" id="KW-0067">ATP-binding</keyword>
<dbReference type="InterPro" id="IPR024704">
    <property type="entry name" value="SMC"/>
</dbReference>
<dbReference type="HAMAP" id="MF_01894">
    <property type="entry name" value="Smc_prok"/>
    <property type="match status" value="1"/>
</dbReference>
<comment type="function">
    <text evidence="6">Required for chromosome condensation and partitioning.</text>
</comment>
<accession>A0A1B1TBB0</accession>
<evidence type="ECO:0000256" key="1">
    <source>
        <dbReference type="ARBA" id="ARBA00022490"/>
    </source>
</evidence>
<feature type="domain" description="SMC hinge" evidence="8">
    <location>
        <begin position="536"/>
        <end position="655"/>
    </location>
</feature>
<dbReference type="NCBIfam" id="TIGR02169">
    <property type="entry name" value="SMC_prok_A"/>
    <property type="match status" value="1"/>
</dbReference>
<reference evidence="9" key="2">
    <citation type="journal article" date="2015" name="ISME J.">
        <title>A new class of marine Euryarchaeota group II from the Mediterranean deep chlorophyll maximum.</title>
        <authorList>
            <person name="Martin-Cuadrado A.B."/>
            <person name="Garcia-Heredia I."/>
            <person name="Molto A.G."/>
            <person name="Lopez-Ubeda R."/>
            <person name="Kimes N."/>
            <person name="Lopez-Garcia P."/>
            <person name="Moreira D."/>
            <person name="Rodriguez-Valera F."/>
        </authorList>
    </citation>
    <scope>NUCLEOTIDE SEQUENCE</scope>
</reference>
<protein>
    <recommendedName>
        <fullName evidence="6">Chromosome partition protein Smc</fullName>
    </recommendedName>
</protein>
<evidence type="ECO:0000259" key="8">
    <source>
        <dbReference type="SMART" id="SM00968"/>
    </source>
</evidence>
<dbReference type="Pfam" id="PF02463">
    <property type="entry name" value="SMC_N"/>
    <property type="match status" value="1"/>
</dbReference>
<dbReference type="GO" id="GO:0006260">
    <property type="term" value="P:DNA replication"/>
    <property type="evidence" value="ECO:0007669"/>
    <property type="project" value="UniProtKB-UniRule"/>
</dbReference>
<keyword evidence="5 6" id="KW-0238">DNA-binding</keyword>
<evidence type="ECO:0000256" key="5">
    <source>
        <dbReference type="ARBA" id="ARBA00023125"/>
    </source>
</evidence>
<keyword evidence="2 6" id="KW-0547">Nucleotide-binding</keyword>
<keyword evidence="1 6" id="KW-0963">Cytoplasm</keyword>
<feature type="compositionally biased region" description="Basic and acidic residues" evidence="7">
    <location>
        <begin position="458"/>
        <end position="470"/>
    </location>
</feature>
<feature type="binding site" evidence="6">
    <location>
        <begin position="34"/>
        <end position="41"/>
    </location>
    <ligand>
        <name>ATP</name>
        <dbReference type="ChEBI" id="CHEBI:30616"/>
    </ligand>
</feature>
<dbReference type="GO" id="GO:0007059">
    <property type="term" value="P:chromosome segregation"/>
    <property type="evidence" value="ECO:0007669"/>
    <property type="project" value="UniProtKB-UniRule"/>
</dbReference>
<dbReference type="GO" id="GO:0007062">
    <property type="term" value="P:sister chromatid cohesion"/>
    <property type="evidence" value="ECO:0007669"/>
    <property type="project" value="InterPro"/>
</dbReference>
<dbReference type="EMBL" id="KP211839">
    <property type="protein sequence ID" value="ANV79574.1"/>
    <property type="molecule type" value="Genomic_DNA"/>
</dbReference>
<dbReference type="GO" id="GO:0016887">
    <property type="term" value="F:ATP hydrolysis activity"/>
    <property type="evidence" value="ECO:0007669"/>
    <property type="project" value="InterPro"/>
</dbReference>
<comment type="subcellular location">
    <subcellularLocation>
        <location evidence="6">Cytoplasm</location>
    </subcellularLocation>
</comment>
<dbReference type="Gene3D" id="1.20.5.1160">
    <property type="entry name" value="Vasodilator-stimulated phosphoprotein"/>
    <property type="match status" value="1"/>
</dbReference>
<feature type="coiled-coil region" evidence="6">
    <location>
        <begin position="181"/>
        <end position="208"/>
    </location>
</feature>
<comment type="domain">
    <text evidence="6">Contains large globular domains required for ATP hydrolysis at each terminus and a third globular domain forming a flexible hinge near the middle of the molecule. These domains are separated by coiled-coil structures.</text>
</comment>
<name>A0A1B1TBB0_9ARCH</name>
<organism evidence="9">
    <name type="scientific">uncultured Poseidoniia archaeon</name>
    <dbReference type="NCBI Taxonomy" id="1697135"/>
    <lineage>
        <taxon>Archaea</taxon>
        <taxon>Methanobacteriati</taxon>
        <taxon>Thermoplasmatota</taxon>
        <taxon>Candidatus Poseidoniia</taxon>
        <taxon>environmental samples</taxon>
    </lineage>
</organism>
<feature type="region of interest" description="Disordered" evidence="7">
    <location>
        <begin position="1243"/>
        <end position="1263"/>
    </location>
</feature>
<dbReference type="Gene3D" id="3.30.70.1620">
    <property type="match status" value="1"/>
</dbReference>
<dbReference type="Gene3D" id="3.40.50.300">
    <property type="entry name" value="P-loop containing nucleotide triphosphate hydrolases"/>
    <property type="match status" value="2"/>
</dbReference>
<dbReference type="GO" id="GO:0005694">
    <property type="term" value="C:chromosome"/>
    <property type="evidence" value="ECO:0007669"/>
    <property type="project" value="InterPro"/>
</dbReference>
<feature type="compositionally biased region" description="Acidic residues" evidence="7">
    <location>
        <begin position="1247"/>
        <end position="1256"/>
    </location>
</feature>
<dbReference type="PIRSF" id="PIRSF005719">
    <property type="entry name" value="SMC"/>
    <property type="match status" value="1"/>
</dbReference>
<proteinExistence type="inferred from homology"/>
<dbReference type="InterPro" id="IPR003395">
    <property type="entry name" value="RecF/RecN/SMC_N"/>
</dbReference>
<evidence type="ECO:0000256" key="7">
    <source>
        <dbReference type="SAM" id="MobiDB-lite"/>
    </source>
</evidence>
<comment type="similarity">
    <text evidence="6">Belongs to the SMC family.</text>
</comment>
<feature type="coiled-coil region" evidence="6">
    <location>
        <begin position="888"/>
        <end position="915"/>
    </location>
</feature>
<dbReference type="Pfam" id="PF06470">
    <property type="entry name" value="SMC_hinge"/>
    <property type="match status" value="1"/>
</dbReference>
<dbReference type="InterPro" id="IPR011890">
    <property type="entry name" value="SMC_prok"/>
</dbReference>
<dbReference type="GO" id="GO:0030261">
    <property type="term" value="P:chromosome condensation"/>
    <property type="evidence" value="ECO:0007669"/>
    <property type="project" value="InterPro"/>
</dbReference>
<keyword evidence="4 6" id="KW-0175">Coiled coil</keyword>
<feature type="region of interest" description="Disordered" evidence="7">
    <location>
        <begin position="458"/>
        <end position="483"/>
    </location>
</feature>
<dbReference type="SUPFAM" id="SSF75553">
    <property type="entry name" value="Smc hinge domain"/>
    <property type="match status" value="1"/>
</dbReference>
<evidence type="ECO:0000256" key="6">
    <source>
        <dbReference type="HAMAP-Rule" id="MF_01894"/>
    </source>
</evidence>
<gene>
    <name evidence="6" type="primary">smc</name>
</gene>
<dbReference type="SUPFAM" id="SSF52540">
    <property type="entry name" value="P-loop containing nucleoside triphosphate hydrolases"/>
    <property type="match status" value="1"/>
</dbReference>
<evidence type="ECO:0000256" key="2">
    <source>
        <dbReference type="ARBA" id="ARBA00022741"/>
    </source>
</evidence>
<sequence>MVMYLKAIEISNFKSFKGQVTIPLDRGFTAITGPNGSGKSNCGDAIQFVLGPRSNKTIRAQNSKDLIFNGGKNSKPARDCEVTLIFANPVLSSKRRRLPIDSDEVRMTRSIRLTKSNNVVTQYLLDGEESTQKSFHRILGAANARPDGYNIVLQGDVTSLAKMTSKERRKVLDSVAGVTSYDEEIRKADKQKANVENYIERIGLLEEEQKVRLKDLRKEKDIALKAKDLADELNQARVTAYQSNYASQMAEKEYQLTEQTRYLEEANSLEMEVKEGAKSLISLEDQIGVLQKQIEDLMGGDSNGLNKQIYDLHLRIDGNKDKIEDATTKNSEDQAELESLKEQLDSSVASLKEFTTSLESAKQDLEDSQKALKEAELEELEITKIMESSNDESAELSRNLSKAITQLEDARTKLSESQSEVDRTAAQAEVISEQLSQVQESSEEARLALGELEIKGEELSGKSAEKDRSSLSKQLMDAQNAEQKLVEESQVIESKLRETERKLERTRAEMETSSGSKGMAGGAAAVIAARDRGELKGIIGSIAELCAPINDSHESALSTAIGGGMTSLVVESDEVAAQAIRWLAENRAGRATFLPLNKLTNTRAAGKAVMVSKKPGVIGFAHELLDYDPKIDIAIRFVLRNTLIVDSMSTARSHMGGIRLVTLRGDVTEAGGAMIGGSKRKMSVSFGGRIKGASEVEKLSGEVEKLRLMSDTVSAALIEARRQQQVIRVSINQLSDGEDAVKLQEWRAEMKQAKSLYNKSLGAVAEVEKKLSELETLARSNLEGLDESQNQFEIMEANCTSAREAVELASPSHLKDRMHAAQMKRLDAEGLKSKAETALESGSSHRDLLTQRVDDNNSRIESVSSSMTKRNELVEELKSSIDVDSIELKERQEELSEFLEENKGLEDERLQLVDERASLRTSLTQKATDAQSRRRMSDEVGRSLITKETALAELLNEMEVAGIKPAEANVTLPSVGESEKKVRSLERRMEAYGPVNMLAIEQFEACESRLNEMKDDFKTLQKRRTSLIDVTDKLEAQRKERLVSVLEKVNENFKVSYNVLSDGGRGELYLENPEEPFKGGLELWAKPKGKSSKVSRLQLSGGEQSMAALALIFAIQDYDPSPFYYFDEVDQNLDATNAERIAEMCRQRSKNAQFIMVTLRKVSLRLADHHIGITHGGDGCSRRIVDFDRDRAIKLGAEAEEEAERIAKMNALRRDEIQQVEFDMPTVPDALSPPKSLGGLLNHITDDDQQNDEEDSTMQGLGERTAELTEDIQEMKDLKEAISEEELEIEAEAELTDVVDSQEEL</sequence>
<dbReference type="PANTHER" id="PTHR43977">
    <property type="entry name" value="STRUCTURAL MAINTENANCE OF CHROMOSOMES PROTEIN 3"/>
    <property type="match status" value="1"/>
</dbReference>
<evidence type="ECO:0000256" key="4">
    <source>
        <dbReference type="ARBA" id="ARBA00023054"/>
    </source>
</evidence>
<dbReference type="GO" id="GO:0005524">
    <property type="term" value="F:ATP binding"/>
    <property type="evidence" value="ECO:0007669"/>
    <property type="project" value="UniProtKB-UniRule"/>
</dbReference>
<dbReference type="InterPro" id="IPR027417">
    <property type="entry name" value="P-loop_NTPase"/>
</dbReference>
<dbReference type="SMART" id="SM00968">
    <property type="entry name" value="SMC_hinge"/>
    <property type="match status" value="1"/>
</dbReference>
<dbReference type="InterPro" id="IPR010935">
    <property type="entry name" value="SMC_hinge"/>
</dbReference>
<dbReference type="GO" id="GO:0003677">
    <property type="term" value="F:DNA binding"/>
    <property type="evidence" value="ECO:0007669"/>
    <property type="project" value="UniProtKB-UniRule"/>
</dbReference>
<evidence type="ECO:0000313" key="9">
    <source>
        <dbReference type="EMBL" id="ANV79574.1"/>
    </source>
</evidence>
<dbReference type="GO" id="GO:0005737">
    <property type="term" value="C:cytoplasm"/>
    <property type="evidence" value="ECO:0007669"/>
    <property type="project" value="UniProtKB-SubCell"/>
</dbReference>
<dbReference type="InterPro" id="IPR036277">
    <property type="entry name" value="SMC_hinge_sf"/>
</dbReference>
<comment type="subunit">
    <text evidence="6">Homodimer.</text>
</comment>
<dbReference type="Gene3D" id="1.20.1060.20">
    <property type="match status" value="1"/>
</dbReference>
<reference evidence="9" key="1">
    <citation type="submission" date="2014-11" db="EMBL/GenBank/DDBJ databases">
        <authorList>
            <person name="Zhu J."/>
            <person name="Qi W."/>
            <person name="Song R."/>
        </authorList>
    </citation>
    <scope>NUCLEOTIDE SEQUENCE</scope>
</reference>
<evidence type="ECO:0000256" key="3">
    <source>
        <dbReference type="ARBA" id="ARBA00022840"/>
    </source>
</evidence>